<sequence length="91" mass="10405">MPMRDEEEDIDEIERQVRERYARSSHIEYGEETAEVEQQALLPSVKDPKLWMVKCAVAAIEVSLTAQGQHQQLLNDGLIRQNVLCNKGDLP</sequence>
<dbReference type="InterPro" id="IPR039659">
    <property type="entry name" value="SPT5"/>
</dbReference>
<evidence type="ECO:0000313" key="2">
    <source>
        <dbReference type="EMBL" id="KAG8077062.1"/>
    </source>
</evidence>
<gene>
    <name evidence="2" type="ORF">GUJ93_ZPchr0006g43010</name>
</gene>
<reference evidence="2" key="2">
    <citation type="submission" date="2021-02" db="EMBL/GenBank/DDBJ databases">
        <authorList>
            <person name="Kimball J.A."/>
            <person name="Haas M.W."/>
            <person name="Macchietto M."/>
            <person name="Kono T."/>
            <person name="Duquette J."/>
            <person name="Shao M."/>
        </authorList>
    </citation>
    <scope>NUCLEOTIDE SEQUENCE</scope>
    <source>
        <tissue evidence="2">Fresh leaf tissue</tissue>
    </source>
</reference>
<evidence type="ECO:0000259" key="1">
    <source>
        <dbReference type="Pfam" id="PF11942"/>
    </source>
</evidence>
<dbReference type="GO" id="GO:0006368">
    <property type="term" value="P:transcription elongation by RNA polymerase II"/>
    <property type="evidence" value="ECO:0007669"/>
    <property type="project" value="TreeGrafter"/>
</dbReference>
<dbReference type="EMBL" id="JAAALK010000283">
    <property type="protein sequence ID" value="KAG8077062.1"/>
    <property type="molecule type" value="Genomic_DNA"/>
</dbReference>
<organism evidence="2 3">
    <name type="scientific">Zizania palustris</name>
    <name type="common">Northern wild rice</name>
    <dbReference type="NCBI Taxonomy" id="103762"/>
    <lineage>
        <taxon>Eukaryota</taxon>
        <taxon>Viridiplantae</taxon>
        <taxon>Streptophyta</taxon>
        <taxon>Embryophyta</taxon>
        <taxon>Tracheophyta</taxon>
        <taxon>Spermatophyta</taxon>
        <taxon>Magnoliopsida</taxon>
        <taxon>Liliopsida</taxon>
        <taxon>Poales</taxon>
        <taxon>Poaceae</taxon>
        <taxon>BOP clade</taxon>
        <taxon>Oryzoideae</taxon>
        <taxon>Oryzeae</taxon>
        <taxon>Zizaniinae</taxon>
        <taxon>Zizania</taxon>
    </lineage>
</organism>
<dbReference type="Pfam" id="PF11942">
    <property type="entry name" value="Spt5_N"/>
    <property type="match status" value="1"/>
</dbReference>
<dbReference type="AlphaFoldDB" id="A0A8J5T2U4"/>
<dbReference type="OrthoDB" id="28901at2759"/>
<dbReference type="GO" id="GO:0003729">
    <property type="term" value="F:mRNA binding"/>
    <property type="evidence" value="ECO:0007669"/>
    <property type="project" value="TreeGrafter"/>
</dbReference>
<dbReference type="GO" id="GO:0032784">
    <property type="term" value="P:regulation of DNA-templated transcription elongation"/>
    <property type="evidence" value="ECO:0007669"/>
    <property type="project" value="InterPro"/>
</dbReference>
<proteinExistence type="predicted"/>
<dbReference type="PANTHER" id="PTHR11125:SF7">
    <property type="entry name" value="TRANSCRIPTION ELONGATION FACTOR SPT5"/>
    <property type="match status" value="1"/>
</dbReference>
<dbReference type="Proteomes" id="UP000729402">
    <property type="component" value="Unassembled WGS sequence"/>
</dbReference>
<name>A0A8J5T2U4_ZIZPA</name>
<dbReference type="GO" id="GO:0006357">
    <property type="term" value="P:regulation of transcription by RNA polymerase II"/>
    <property type="evidence" value="ECO:0007669"/>
    <property type="project" value="InterPro"/>
</dbReference>
<evidence type="ECO:0000313" key="3">
    <source>
        <dbReference type="Proteomes" id="UP000729402"/>
    </source>
</evidence>
<accession>A0A8J5T2U4</accession>
<protein>
    <recommendedName>
        <fullName evidence="1">Spt5 transcription elongation factor N-terminal domain-containing protein</fullName>
    </recommendedName>
</protein>
<dbReference type="InterPro" id="IPR022581">
    <property type="entry name" value="Spt5_N"/>
</dbReference>
<keyword evidence="3" id="KW-1185">Reference proteome</keyword>
<feature type="domain" description="Spt5 transcription elongation factor N-terminal" evidence="1">
    <location>
        <begin position="5"/>
        <end position="43"/>
    </location>
</feature>
<dbReference type="GO" id="GO:0032044">
    <property type="term" value="C:DSIF complex"/>
    <property type="evidence" value="ECO:0007669"/>
    <property type="project" value="TreeGrafter"/>
</dbReference>
<dbReference type="PANTHER" id="PTHR11125">
    <property type="entry name" value="SUPPRESSOR OF TY 5"/>
    <property type="match status" value="1"/>
</dbReference>
<reference evidence="2" key="1">
    <citation type="journal article" date="2021" name="bioRxiv">
        <title>Whole Genome Assembly and Annotation of Northern Wild Rice, Zizania palustris L., Supports a Whole Genome Duplication in the Zizania Genus.</title>
        <authorList>
            <person name="Haas M."/>
            <person name="Kono T."/>
            <person name="Macchietto M."/>
            <person name="Millas R."/>
            <person name="McGilp L."/>
            <person name="Shao M."/>
            <person name="Duquette J."/>
            <person name="Hirsch C.N."/>
            <person name="Kimball J."/>
        </authorList>
    </citation>
    <scope>NUCLEOTIDE SEQUENCE</scope>
    <source>
        <tissue evidence="2">Fresh leaf tissue</tissue>
    </source>
</reference>
<comment type="caution">
    <text evidence="2">The sequence shown here is derived from an EMBL/GenBank/DDBJ whole genome shotgun (WGS) entry which is preliminary data.</text>
</comment>